<accession>A0A2N6UJS6</accession>
<proteinExistence type="predicted"/>
<reference evidence="1 2" key="1">
    <citation type="submission" date="2017-09" db="EMBL/GenBank/DDBJ databases">
        <title>Bacterial strain isolated from the female urinary microbiota.</title>
        <authorList>
            <person name="Thomas-White K."/>
            <person name="Kumar N."/>
            <person name="Forster S."/>
            <person name="Putonti C."/>
            <person name="Lawley T."/>
            <person name="Wolfe A.J."/>
        </authorList>
    </citation>
    <scope>NUCLEOTIDE SEQUENCE [LARGE SCALE GENOMIC DNA]</scope>
    <source>
        <strain evidence="1 2">UMB0204</strain>
    </source>
</reference>
<dbReference type="RefSeq" id="WP_102197916.1">
    <property type="nucleotide sequence ID" value="NZ_PNHP01000002.1"/>
</dbReference>
<name>A0A2N6UJS6_9FIRM</name>
<protein>
    <submittedName>
        <fullName evidence="1">Acyl carrier protein</fullName>
    </submittedName>
</protein>
<dbReference type="EMBL" id="PNHP01000002">
    <property type="protein sequence ID" value="PMC81995.1"/>
    <property type="molecule type" value="Genomic_DNA"/>
</dbReference>
<comment type="caution">
    <text evidence="1">The sequence shown here is derived from an EMBL/GenBank/DDBJ whole genome shotgun (WGS) entry which is preliminary data.</text>
</comment>
<organism evidence="1 2">
    <name type="scientific">Anaerococcus hydrogenalis</name>
    <dbReference type="NCBI Taxonomy" id="33029"/>
    <lineage>
        <taxon>Bacteria</taxon>
        <taxon>Bacillati</taxon>
        <taxon>Bacillota</taxon>
        <taxon>Tissierellia</taxon>
        <taxon>Tissierellales</taxon>
        <taxon>Peptoniphilaceae</taxon>
        <taxon>Anaerococcus</taxon>
    </lineage>
</organism>
<dbReference type="AlphaFoldDB" id="A0A2N6UJS6"/>
<gene>
    <name evidence="1" type="ORF">CJ192_04390</name>
</gene>
<evidence type="ECO:0000313" key="2">
    <source>
        <dbReference type="Proteomes" id="UP000235658"/>
    </source>
</evidence>
<evidence type="ECO:0000313" key="1">
    <source>
        <dbReference type="EMBL" id="PMC81995.1"/>
    </source>
</evidence>
<dbReference type="GeneID" id="84578417"/>
<sequence length="156" mass="18779">MSRNKEAINLSWLVEKWTIWDNLYLKNIWLNLDTLDLVRINDDMDNNDDIEESYIDIENNMDEFVCMPGREAVNKKLAREVFMDYLDSQDRDRLFENYNQYSADEEFLDLIYELGLEDKLQEFREKVAGSILLNWAQEENIKVSKDMEVIDLYNRD</sequence>
<dbReference type="Proteomes" id="UP000235658">
    <property type="component" value="Unassembled WGS sequence"/>
</dbReference>